<dbReference type="EMBL" id="JAVRRL010000146">
    <property type="protein sequence ID" value="KAK5105881.1"/>
    <property type="molecule type" value="Genomic_DNA"/>
</dbReference>
<reference evidence="2" key="1">
    <citation type="submission" date="2023-08" db="EMBL/GenBank/DDBJ databases">
        <title>Black Yeasts Isolated from many extreme environments.</title>
        <authorList>
            <person name="Coleine C."/>
            <person name="Stajich J.E."/>
            <person name="Selbmann L."/>
        </authorList>
    </citation>
    <scope>NUCLEOTIDE SEQUENCE</scope>
    <source>
        <strain evidence="2">CCFEE 5401</strain>
    </source>
</reference>
<protein>
    <recommendedName>
        <fullName evidence="1">Aminoglycoside phosphotransferase domain-containing protein</fullName>
    </recommendedName>
</protein>
<dbReference type="Pfam" id="PF01636">
    <property type="entry name" value="APH"/>
    <property type="match status" value="1"/>
</dbReference>
<feature type="domain" description="Aminoglycoside phosphotransferase" evidence="1">
    <location>
        <begin position="44"/>
        <end position="184"/>
    </location>
</feature>
<evidence type="ECO:0000313" key="2">
    <source>
        <dbReference type="EMBL" id="KAK5105881.1"/>
    </source>
</evidence>
<dbReference type="AlphaFoldDB" id="A0AAN7TFE3"/>
<dbReference type="InterPro" id="IPR011009">
    <property type="entry name" value="Kinase-like_dom_sf"/>
</dbReference>
<gene>
    <name evidence="2" type="ORF">LTR62_001940</name>
</gene>
<organism evidence="2 3">
    <name type="scientific">Meristemomyces frigidus</name>
    <dbReference type="NCBI Taxonomy" id="1508187"/>
    <lineage>
        <taxon>Eukaryota</taxon>
        <taxon>Fungi</taxon>
        <taxon>Dikarya</taxon>
        <taxon>Ascomycota</taxon>
        <taxon>Pezizomycotina</taxon>
        <taxon>Dothideomycetes</taxon>
        <taxon>Dothideomycetidae</taxon>
        <taxon>Mycosphaerellales</taxon>
        <taxon>Teratosphaeriaceae</taxon>
        <taxon>Meristemomyces</taxon>
    </lineage>
</organism>
<evidence type="ECO:0000313" key="3">
    <source>
        <dbReference type="Proteomes" id="UP001310890"/>
    </source>
</evidence>
<sequence>MEHVSEEQIVMWCSAEDCDLFGDPSTANKIVKIHDLVINFGDLSVEEFRNQEHAHALLEGDRFRVPRVHSFFQKDGVGYLTMDHIDGREISCGDEEDLERVAAFLAELHLCNGETPGPAGGGQSRGLMWPQGEPPSFASIAEMEKFVNDNLSVPQLRCSMPERLTFCHLDVAPRNLLVTTDGKLGY</sequence>
<proteinExistence type="predicted"/>
<dbReference type="SUPFAM" id="SSF56112">
    <property type="entry name" value="Protein kinase-like (PK-like)"/>
    <property type="match status" value="1"/>
</dbReference>
<name>A0AAN7TFE3_9PEZI</name>
<comment type="caution">
    <text evidence="2">The sequence shown here is derived from an EMBL/GenBank/DDBJ whole genome shotgun (WGS) entry which is preliminary data.</text>
</comment>
<dbReference type="InterPro" id="IPR002575">
    <property type="entry name" value="Aminoglycoside_PTrfase"/>
</dbReference>
<dbReference type="Proteomes" id="UP001310890">
    <property type="component" value="Unassembled WGS sequence"/>
</dbReference>
<accession>A0AAN7TFE3</accession>
<evidence type="ECO:0000259" key="1">
    <source>
        <dbReference type="Pfam" id="PF01636"/>
    </source>
</evidence>